<name>A0A6J4RUC1_9ACTN</name>
<evidence type="ECO:0000256" key="1">
    <source>
        <dbReference type="SAM" id="MobiDB-lite"/>
    </source>
</evidence>
<dbReference type="AlphaFoldDB" id="A0A6J4RUC1"/>
<gene>
    <name evidence="2" type="ORF">AVDCRST_MAG85-335</name>
</gene>
<feature type="region of interest" description="Disordered" evidence="1">
    <location>
        <begin position="1"/>
        <end position="46"/>
    </location>
</feature>
<feature type="compositionally biased region" description="Basic residues" evidence="1">
    <location>
        <begin position="11"/>
        <end position="32"/>
    </location>
</feature>
<feature type="region of interest" description="Disordered" evidence="1">
    <location>
        <begin position="69"/>
        <end position="280"/>
    </location>
</feature>
<evidence type="ECO:0000313" key="2">
    <source>
        <dbReference type="EMBL" id="CAA9476208.1"/>
    </source>
</evidence>
<feature type="compositionally biased region" description="Low complexity" evidence="1">
    <location>
        <begin position="188"/>
        <end position="201"/>
    </location>
</feature>
<feature type="non-terminal residue" evidence="2">
    <location>
        <position position="1"/>
    </location>
</feature>
<dbReference type="EMBL" id="CADCVT010000039">
    <property type="protein sequence ID" value="CAA9476208.1"/>
    <property type="molecule type" value="Genomic_DNA"/>
</dbReference>
<sequence length="322" mass="34329">GRDQVAPRPHGPARRRRGRTRVRRRGALRRAGRAGGHQRERAGDVPMVAARALPRRGGGVVLPTARALRGAPGAARRRRRLAAEAVASRRGLDPRARRPVGGHAARRPRGEPPVRAGEGAGLRRQSLGLARRLLPAGSGGRASVGRSDLSQRRACRPAVMPPVQADRRRRRAPATRGATARRARPRPGVRAQRGGPQAGQARGRGRRRRARGRALGVERAGGRAGRPAAATATARHGSAGPAPRAGGGARVRSPHGHLRPVHDDQGPRLRRRKRSRHADGRAVGLALRHLREGPVPARRARLRGVLREGLDEAGGPGAPHPL</sequence>
<protein>
    <submittedName>
        <fullName evidence="2">Uncharacterized protein</fullName>
    </submittedName>
</protein>
<feature type="compositionally biased region" description="Basic residues" evidence="1">
    <location>
        <begin position="203"/>
        <end position="212"/>
    </location>
</feature>
<feature type="non-terminal residue" evidence="2">
    <location>
        <position position="322"/>
    </location>
</feature>
<proteinExistence type="predicted"/>
<organism evidence="2">
    <name type="scientific">uncultured Solirubrobacteraceae bacterium</name>
    <dbReference type="NCBI Taxonomy" id="1162706"/>
    <lineage>
        <taxon>Bacteria</taxon>
        <taxon>Bacillati</taxon>
        <taxon>Actinomycetota</taxon>
        <taxon>Thermoleophilia</taxon>
        <taxon>Solirubrobacterales</taxon>
        <taxon>Solirubrobacteraceae</taxon>
        <taxon>environmental samples</taxon>
    </lineage>
</organism>
<reference evidence="2" key="1">
    <citation type="submission" date="2020-02" db="EMBL/GenBank/DDBJ databases">
        <authorList>
            <person name="Meier V. D."/>
        </authorList>
    </citation>
    <scope>NUCLEOTIDE SEQUENCE</scope>
    <source>
        <strain evidence="2">AVDCRST_MAG85</strain>
    </source>
</reference>
<feature type="compositionally biased region" description="Low complexity" evidence="1">
    <location>
        <begin position="225"/>
        <end position="244"/>
    </location>
</feature>
<accession>A0A6J4RUC1</accession>
<feature type="compositionally biased region" description="Basic residues" evidence="1">
    <location>
        <begin position="97"/>
        <end position="107"/>
    </location>
</feature>
<feature type="compositionally biased region" description="Basic residues" evidence="1">
    <location>
        <begin position="167"/>
        <end position="187"/>
    </location>
</feature>